<accession>A0A2H3B491</accession>
<evidence type="ECO:0000313" key="3">
    <source>
        <dbReference type="Proteomes" id="UP000218334"/>
    </source>
</evidence>
<name>A0A2H3B491_9AGAR</name>
<evidence type="ECO:0000256" key="1">
    <source>
        <dbReference type="SAM" id="MobiDB-lite"/>
    </source>
</evidence>
<gene>
    <name evidence="2" type="ORF">ARMSODRAFT_684464</name>
</gene>
<dbReference type="AlphaFoldDB" id="A0A2H3B491"/>
<protein>
    <submittedName>
        <fullName evidence="2">Uncharacterized protein</fullName>
    </submittedName>
</protein>
<feature type="region of interest" description="Disordered" evidence="1">
    <location>
        <begin position="1"/>
        <end position="40"/>
    </location>
</feature>
<organism evidence="2 3">
    <name type="scientific">Armillaria solidipes</name>
    <dbReference type="NCBI Taxonomy" id="1076256"/>
    <lineage>
        <taxon>Eukaryota</taxon>
        <taxon>Fungi</taxon>
        <taxon>Dikarya</taxon>
        <taxon>Basidiomycota</taxon>
        <taxon>Agaricomycotina</taxon>
        <taxon>Agaricomycetes</taxon>
        <taxon>Agaricomycetidae</taxon>
        <taxon>Agaricales</taxon>
        <taxon>Marasmiineae</taxon>
        <taxon>Physalacriaceae</taxon>
        <taxon>Armillaria</taxon>
    </lineage>
</organism>
<dbReference type="EMBL" id="KZ293482">
    <property type="protein sequence ID" value="PBK60818.1"/>
    <property type="molecule type" value="Genomic_DNA"/>
</dbReference>
<proteinExistence type="predicted"/>
<dbReference type="Proteomes" id="UP000218334">
    <property type="component" value="Unassembled WGS sequence"/>
</dbReference>
<reference evidence="2" key="1">
    <citation type="journal article" date="2017" name="Nat. Ecol. Evol.">
        <title>Lineage-specific genetic innovations streamline the genomes of Armillaria species to pathogenesis.</title>
        <authorList>
            <consortium name="DOE Joint Genome Institute"/>
            <person name="Sipos G."/>
            <person name="Prasanna A.N."/>
            <person name="Walter M.C."/>
            <person name="O'Connor E."/>
            <person name="Balint B."/>
            <person name="Krizsan K."/>
            <person name="Kiss B."/>
            <person name="Hess J."/>
            <person name="Varga T."/>
            <person name="Slot J."/>
            <person name="Riley R."/>
            <person name="Boka B."/>
            <person name="Rigling D."/>
            <person name="Barry K."/>
            <person name="Lee J."/>
            <person name="Mihaltcheva S."/>
            <person name="LaButti K."/>
            <person name="Lipzen A."/>
            <person name="Waldron R."/>
            <person name="Moloney N.M."/>
            <person name="Sperisen C."/>
            <person name="Kredics L."/>
            <person name="Vagvolgyi C."/>
            <person name="Patrignani A."/>
            <person name="Fitzpatrick D."/>
            <person name="Nagy I."/>
            <person name="Doyle S."/>
            <person name="Anderson J."/>
            <person name="Grigoriev I.V."/>
            <person name="Guldener U."/>
            <person name="Munsterkotter M."/>
            <person name="Nagy L.G."/>
        </authorList>
    </citation>
    <scope>NUCLEOTIDE SEQUENCE [LARGE SCALE GENOMIC DNA]</scope>
    <source>
        <strain evidence="2">28-4</strain>
    </source>
</reference>
<sequence>MLVPTPTLLPSSHPRRSNSIAMNDNGGGTQSRDSTYEKRTESNRYSVYLNLITFHPPSVAYDASMVPSVTLPNPYPNDRYQNVRFKALPPISSTSDERPRRFRLDFRLHIGVDFFADNVYTASR</sequence>
<evidence type="ECO:0000313" key="2">
    <source>
        <dbReference type="EMBL" id="PBK60818.1"/>
    </source>
</evidence>
<keyword evidence="3" id="KW-1185">Reference proteome</keyword>